<name>A0A6C0HLT1_9ZZZZ</name>
<protein>
    <recommendedName>
        <fullName evidence="8">Poly(A) polymerase catalytic subunit domain-containing protein</fullName>
    </recommendedName>
</protein>
<evidence type="ECO:0000259" key="8">
    <source>
        <dbReference type="Pfam" id="PF19244"/>
    </source>
</evidence>
<evidence type="ECO:0000256" key="1">
    <source>
        <dbReference type="ARBA" id="ARBA00004328"/>
    </source>
</evidence>
<keyword evidence="2" id="KW-0507">mRNA processing</keyword>
<evidence type="ECO:0000256" key="4">
    <source>
        <dbReference type="ARBA" id="ARBA00022741"/>
    </source>
</evidence>
<organism evidence="9">
    <name type="scientific">viral metagenome</name>
    <dbReference type="NCBI Taxonomy" id="1070528"/>
    <lineage>
        <taxon>unclassified sequences</taxon>
        <taxon>metagenomes</taxon>
        <taxon>organismal metagenomes</taxon>
    </lineage>
</organism>
<evidence type="ECO:0000313" key="9">
    <source>
        <dbReference type="EMBL" id="QHT81086.1"/>
    </source>
</evidence>
<dbReference type="EMBL" id="MN739977">
    <property type="protein sequence ID" value="QHT81086.1"/>
    <property type="molecule type" value="Genomic_DNA"/>
</dbReference>
<evidence type="ECO:0000256" key="2">
    <source>
        <dbReference type="ARBA" id="ARBA00022664"/>
    </source>
</evidence>
<evidence type="ECO:0000256" key="3">
    <source>
        <dbReference type="ARBA" id="ARBA00022679"/>
    </source>
</evidence>
<dbReference type="InterPro" id="IPR045355">
    <property type="entry name" value="PolyA_pol_cat_su"/>
</dbReference>
<dbReference type="GO" id="GO:0016740">
    <property type="term" value="F:transferase activity"/>
    <property type="evidence" value="ECO:0007669"/>
    <property type="project" value="UniProtKB-KW"/>
</dbReference>
<feature type="domain" description="Poly(A) polymerase catalytic subunit" evidence="8">
    <location>
        <begin position="30"/>
        <end position="157"/>
    </location>
</feature>
<dbReference type="AlphaFoldDB" id="A0A6C0HLT1"/>
<dbReference type="GO" id="GO:0006397">
    <property type="term" value="P:mRNA processing"/>
    <property type="evidence" value="ECO:0007669"/>
    <property type="project" value="UniProtKB-KW"/>
</dbReference>
<keyword evidence="3" id="KW-0808">Transferase</keyword>
<dbReference type="GO" id="GO:0044423">
    <property type="term" value="C:virion component"/>
    <property type="evidence" value="ECO:0007669"/>
    <property type="project" value="UniProtKB-KW"/>
</dbReference>
<proteinExistence type="predicted"/>
<accession>A0A6C0HLT1</accession>
<keyword evidence="4" id="KW-0547">Nucleotide-binding</keyword>
<dbReference type="Pfam" id="PF19244">
    <property type="entry name" value="Poly_A_pol_cat"/>
    <property type="match status" value="1"/>
</dbReference>
<evidence type="ECO:0000256" key="7">
    <source>
        <dbReference type="ARBA" id="ARBA00023163"/>
    </source>
</evidence>
<reference evidence="9" key="1">
    <citation type="journal article" date="2020" name="Nature">
        <title>Giant virus diversity and host interactions through global metagenomics.</title>
        <authorList>
            <person name="Schulz F."/>
            <person name="Roux S."/>
            <person name="Paez-Espino D."/>
            <person name="Jungbluth S."/>
            <person name="Walsh D.A."/>
            <person name="Denef V.J."/>
            <person name="McMahon K.D."/>
            <person name="Konstantinidis K.T."/>
            <person name="Eloe-Fadrosh E.A."/>
            <person name="Kyrpides N.C."/>
            <person name="Woyke T."/>
        </authorList>
    </citation>
    <scope>NUCLEOTIDE SEQUENCE</scope>
    <source>
        <strain evidence="9">GVMAG-M-3300023184-135</strain>
    </source>
</reference>
<keyword evidence="5" id="KW-0067">ATP-binding</keyword>
<keyword evidence="7" id="KW-0804">Transcription</keyword>
<keyword evidence="6" id="KW-0946">Virion</keyword>
<comment type="subcellular location">
    <subcellularLocation>
        <location evidence="1">Virion</location>
    </subcellularLocation>
</comment>
<sequence length="438" mass="50247">MDKKLLKEAQNRVDYDEANNPAVKIVLGHVKDFVKRERVMCYGGTAINNLLPPAERFYDPHYDVPDYDFYSESPQEHAMKLADEFFKMGFKSVEVKPGAHLMTYKVFVDFMGVADITYLHPPIFKKLWEENVYVGGIHYVTPNFLRMSMYLELSRPRGDIERWTKVYDRLTLLNKHYPVGCKPPKGSPPPPESMTAAEREAIEDVLENTNIIVLGVRAIDIHSRVHSNVWNLPIDLIAEPSKTESVVDRIAAIFKGKAKVVSTPAYADLLPRHFDINDKESGVLLCRVFDSFACHSYHSLPRSRLLVASIPTLLQFFFGFVYADEHYLESYDTGRLVCIAQRLVDLANSEGNRRFKLLTPIDCVGRQESLRDIKRHTSDLKEKTSKNSLGFLKFFFTYKPGSMTGTQKKKLRKNLRRTMRSSRYASEDIADLVSDKTE</sequence>
<evidence type="ECO:0000256" key="5">
    <source>
        <dbReference type="ARBA" id="ARBA00022840"/>
    </source>
</evidence>
<dbReference type="GO" id="GO:0005524">
    <property type="term" value="F:ATP binding"/>
    <property type="evidence" value="ECO:0007669"/>
    <property type="project" value="UniProtKB-KW"/>
</dbReference>
<evidence type="ECO:0000256" key="6">
    <source>
        <dbReference type="ARBA" id="ARBA00022844"/>
    </source>
</evidence>